<keyword evidence="4" id="KW-0418">Kinase</keyword>
<evidence type="ECO:0000256" key="6">
    <source>
        <dbReference type="SAM" id="MobiDB-lite"/>
    </source>
</evidence>
<dbReference type="SMART" id="SM00220">
    <property type="entry name" value="S_TKc"/>
    <property type="match status" value="1"/>
</dbReference>
<dbReference type="PANTHER" id="PTHR45646">
    <property type="entry name" value="SERINE/THREONINE-PROTEIN KINASE DOA-RELATED"/>
    <property type="match status" value="1"/>
</dbReference>
<evidence type="ECO:0000256" key="2">
    <source>
        <dbReference type="ARBA" id="ARBA00022679"/>
    </source>
</evidence>
<evidence type="ECO:0000313" key="9">
    <source>
        <dbReference type="Proteomes" id="UP000006906"/>
    </source>
</evidence>
<dbReference type="InterPro" id="IPR008271">
    <property type="entry name" value="Ser/Thr_kinase_AS"/>
</dbReference>
<keyword evidence="1" id="KW-0723">Serine/threonine-protein kinase</keyword>
<evidence type="ECO:0000256" key="5">
    <source>
        <dbReference type="ARBA" id="ARBA00022840"/>
    </source>
</evidence>
<evidence type="ECO:0000313" key="8">
    <source>
        <dbReference type="EMBL" id="PNW80162.1"/>
    </source>
</evidence>
<keyword evidence="3" id="KW-0547">Nucleotide-binding</keyword>
<dbReference type="RefSeq" id="XP_042922256.1">
    <property type="nucleotide sequence ID" value="XM_043065255.1"/>
</dbReference>
<dbReference type="PaxDb" id="3055-EDP02773"/>
<dbReference type="InterPro" id="IPR000719">
    <property type="entry name" value="Prot_kinase_dom"/>
</dbReference>
<evidence type="ECO:0000256" key="1">
    <source>
        <dbReference type="ARBA" id="ARBA00022527"/>
    </source>
</evidence>
<dbReference type="GeneID" id="5719868"/>
<dbReference type="Gene3D" id="1.10.510.10">
    <property type="entry name" value="Transferase(Phosphotransferase) domain 1"/>
    <property type="match status" value="1"/>
</dbReference>
<dbReference type="GO" id="GO:0005634">
    <property type="term" value="C:nucleus"/>
    <property type="evidence" value="ECO:0000318"/>
    <property type="project" value="GO_Central"/>
</dbReference>
<dbReference type="EMBL" id="CM008969">
    <property type="protein sequence ID" value="PNW80162.1"/>
    <property type="molecule type" value="Genomic_DNA"/>
</dbReference>
<feature type="domain" description="Protein kinase" evidence="7">
    <location>
        <begin position="93"/>
        <end position="436"/>
    </location>
</feature>
<keyword evidence="5" id="KW-0067">ATP-binding</keyword>
<dbReference type="Proteomes" id="UP000006906">
    <property type="component" value="Chromosome 8"/>
</dbReference>
<dbReference type="SUPFAM" id="SSF56112">
    <property type="entry name" value="Protein kinase-like (PK-like)"/>
    <property type="match status" value="1"/>
</dbReference>
<dbReference type="InterPro" id="IPR011009">
    <property type="entry name" value="Kinase-like_dom_sf"/>
</dbReference>
<accession>A0A2K3DI13</accession>
<dbReference type="OrthoDB" id="283111at2759"/>
<dbReference type="Gene3D" id="3.30.200.20">
    <property type="entry name" value="Phosphorylase Kinase, domain 1"/>
    <property type="match status" value="1"/>
</dbReference>
<dbReference type="InterPro" id="IPR051175">
    <property type="entry name" value="CLK_kinases"/>
</dbReference>
<dbReference type="STRING" id="3055.A0A2K3DI13"/>
<keyword evidence="9" id="KW-1185">Reference proteome</keyword>
<gene>
    <name evidence="8" type="ORF">CHLRE_08g380600v5</name>
</gene>
<feature type="compositionally biased region" description="Low complexity" evidence="6">
    <location>
        <begin position="26"/>
        <end position="35"/>
    </location>
</feature>
<dbReference type="GO" id="GO:0005524">
    <property type="term" value="F:ATP binding"/>
    <property type="evidence" value="ECO:0007669"/>
    <property type="project" value="UniProtKB-KW"/>
</dbReference>
<reference evidence="8 9" key="1">
    <citation type="journal article" date="2007" name="Science">
        <title>The Chlamydomonas genome reveals the evolution of key animal and plant functions.</title>
        <authorList>
            <person name="Merchant S.S."/>
            <person name="Prochnik S.E."/>
            <person name="Vallon O."/>
            <person name="Harris E.H."/>
            <person name="Karpowicz S.J."/>
            <person name="Witman G.B."/>
            <person name="Terry A."/>
            <person name="Salamov A."/>
            <person name="Fritz-Laylin L.K."/>
            <person name="Marechal-Drouard L."/>
            <person name="Marshall W.F."/>
            <person name="Qu L.H."/>
            <person name="Nelson D.R."/>
            <person name="Sanderfoot A.A."/>
            <person name="Spalding M.H."/>
            <person name="Kapitonov V.V."/>
            <person name="Ren Q."/>
            <person name="Ferris P."/>
            <person name="Lindquist E."/>
            <person name="Shapiro H."/>
            <person name="Lucas S.M."/>
            <person name="Grimwood J."/>
            <person name="Schmutz J."/>
            <person name="Cardol P."/>
            <person name="Cerutti H."/>
            <person name="Chanfreau G."/>
            <person name="Chen C.L."/>
            <person name="Cognat V."/>
            <person name="Croft M.T."/>
            <person name="Dent R."/>
            <person name="Dutcher S."/>
            <person name="Fernandez E."/>
            <person name="Fukuzawa H."/>
            <person name="Gonzalez-Ballester D."/>
            <person name="Gonzalez-Halphen D."/>
            <person name="Hallmann A."/>
            <person name="Hanikenne M."/>
            <person name="Hippler M."/>
            <person name="Inwood W."/>
            <person name="Jabbari K."/>
            <person name="Kalanon M."/>
            <person name="Kuras R."/>
            <person name="Lefebvre P.A."/>
            <person name="Lemaire S.D."/>
            <person name="Lobanov A.V."/>
            <person name="Lohr M."/>
            <person name="Manuell A."/>
            <person name="Meier I."/>
            <person name="Mets L."/>
            <person name="Mittag M."/>
            <person name="Mittelmeier T."/>
            <person name="Moroney J.V."/>
            <person name="Moseley J."/>
            <person name="Napoli C."/>
            <person name="Nedelcu A.M."/>
            <person name="Niyogi K."/>
            <person name="Novoselov S.V."/>
            <person name="Paulsen I.T."/>
            <person name="Pazour G."/>
            <person name="Purton S."/>
            <person name="Ral J.P."/>
            <person name="Riano-Pachon D.M."/>
            <person name="Riekhof W."/>
            <person name="Rymarquis L."/>
            <person name="Schroda M."/>
            <person name="Stern D."/>
            <person name="Umen J."/>
            <person name="Willows R."/>
            <person name="Wilson N."/>
            <person name="Zimmer S.L."/>
            <person name="Allmer J."/>
            <person name="Balk J."/>
            <person name="Bisova K."/>
            <person name="Chen C.J."/>
            <person name="Elias M."/>
            <person name="Gendler K."/>
            <person name="Hauser C."/>
            <person name="Lamb M.R."/>
            <person name="Ledford H."/>
            <person name="Long J.C."/>
            <person name="Minagawa J."/>
            <person name="Page M.D."/>
            <person name="Pan J."/>
            <person name="Pootakham W."/>
            <person name="Roje S."/>
            <person name="Rose A."/>
            <person name="Stahlberg E."/>
            <person name="Terauchi A.M."/>
            <person name="Yang P."/>
            <person name="Ball S."/>
            <person name="Bowler C."/>
            <person name="Dieckmann C.L."/>
            <person name="Gladyshev V.N."/>
            <person name="Green P."/>
            <person name="Jorgensen R."/>
            <person name="Mayfield S."/>
            <person name="Mueller-Roeber B."/>
            <person name="Rajamani S."/>
            <person name="Sayre R.T."/>
            <person name="Brokstein P."/>
            <person name="Dubchak I."/>
            <person name="Goodstein D."/>
            <person name="Hornick L."/>
            <person name="Huang Y.W."/>
            <person name="Jhaveri J."/>
            <person name="Luo Y."/>
            <person name="Martinez D."/>
            <person name="Ngau W.C."/>
            <person name="Otillar B."/>
            <person name="Poliakov A."/>
            <person name="Porter A."/>
            <person name="Szajkowski L."/>
            <person name="Werner G."/>
            <person name="Zhou K."/>
            <person name="Grigoriev I.V."/>
            <person name="Rokhsar D.S."/>
            <person name="Grossman A.R."/>
        </authorList>
    </citation>
    <scope>NUCLEOTIDE SEQUENCE [LARGE SCALE GENOMIC DNA]</scope>
    <source>
        <strain evidence="9">CC-503</strain>
    </source>
</reference>
<dbReference type="ExpressionAtlas" id="A0A2K3DI13">
    <property type="expression patterns" value="baseline"/>
</dbReference>
<protein>
    <recommendedName>
        <fullName evidence="7">Protein kinase domain-containing protein</fullName>
    </recommendedName>
</protein>
<name>A0A2K3DI13_CHLRE</name>
<dbReference type="PROSITE" id="PS50011">
    <property type="entry name" value="PROTEIN_KINASE_DOM"/>
    <property type="match status" value="1"/>
</dbReference>
<evidence type="ECO:0000259" key="7">
    <source>
        <dbReference type="PROSITE" id="PS50011"/>
    </source>
</evidence>
<dbReference type="AlphaFoldDB" id="A0A2K3DI13"/>
<keyword evidence="2" id="KW-0808">Transferase</keyword>
<proteinExistence type="predicted"/>
<organism evidence="8 9">
    <name type="scientific">Chlamydomonas reinhardtii</name>
    <name type="common">Chlamydomonas smithii</name>
    <dbReference type="NCBI Taxonomy" id="3055"/>
    <lineage>
        <taxon>Eukaryota</taxon>
        <taxon>Viridiplantae</taxon>
        <taxon>Chlorophyta</taxon>
        <taxon>core chlorophytes</taxon>
        <taxon>Chlorophyceae</taxon>
        <taxon>CS clade</taxon>
        <taxon>Chlamydomonadales</taxon>
        <taxon>Chlamydomonadaceae</taxon>
        <taxon>Chlamydomonas</taxon>
    </lineage>
</organism>
<dbReference type="Pfam" id="PF00069">
    <property type="entry name" value="Pkinase"/>
    <property type="match status" value="1"/>
</dbReference>
<evidence type="ECO:0000256" key="4">
    <source>
        <dbReference type="ARBA" id="ARBA00022777"/>
    </source>
</evidence>
<dbReference type="FunCoup" id="A0A2K3DI13">
    <property type="interactions" value="1747"/>
</dbReference>
<dbReference type="Gramene" id="PNW80162">
    <property type="protein sequence ID" value="PNW80162"/>
    <property type="gene ID" value="CHLRE_08g380600v5"/>
</dbReference>
<dbReference type="GO" id="GO:0004674">
    <property type="term" value="F:protein serine/threonine kinase activity"/>
    <property type="evidence" value="ECO:0000318"/>
    <property type="project" value="GO_Central"/>
</dbReference>
<dbReference type="GO" id="GO:0043484">
    <property type="term" value="P:regulation of RNA splicing"/>
    <property type="evidence" value="ECO:0000318"/>
    <property type="project" value="GO_Central"/>
</dbReference>
<dbReference type="PROSITE" id="PS00108">
    <property type="entry name" value="PROTEIN_KINASE_ST"/>
    <property type="match status" value="1"/>
</dbReference>
<dbReference type="KEGG" id="cre:CHLRE_08g380600v5"/>
<sequence>MPADEVASSSLRPGQGPLTVKRLYQSGSNESTEVSSSRKRARLHGEPIVRPGAPLPISLSAFRVPDKLSPPLREDDKDGHFQYELGENLSSRYKILSKMGEGTFGRVLECWDRKREDYVAIKIVRNIDKYRHAAMIELEVLNTLEKNDPCGLNHCVALREWFDYRGHVCMVFEKLGLSLFDYMRKNGYKPFPLDVVQDFGRQLLEAVSYMHELRLVHTDLKPENILLTCQECGVAAGGGGVGVQQPAESSGSSGSGGRCCSRPPSSAIKVIDFGSATFEEQYHSCIVSTRHYRAPEVILGLGWSYPCDMWSIGCILVELITGEALFQTHENLEHLAMMEAVLGPLPPGMAGRCARTPAGKYFAAGSGRLNWPDGAASRKSVKAVKRLSGLHQLILEQGDPTARPYAGELVDLITAMLRYDPADRLTAPQALEHPFFAPPPPSSAPACANAVANCVTLLSPAALLAAAAAAAAAAAPPPLTLSLPLTQAQLPMTAVMPGGGGGVGLPLGLAAAAAGLPGLMGLEAAALALAAGVDPGVSVGAALAALTGGVAPGAGPAGTGSLVLLAPGPVSSSAAAVAAAAGPAAASTAGASTASGAGTGAVPAAPQPMPHAAAATAAAAAGGGGGVVVVGPAGVIVGGRGGGGGGGGLGAGGGGVGWLHGWALWHGWRGAVRARVALARAAARRGGGGGGAVGVAAAGGAGGGVAAAAAAAADGCNPPG</sequence>
<dbReference type="InParanoid" id="A0A2K3DI13"/>
<feature type="region of interest" description="Disordered" evidence="6">
    <location>
        <begin position="1"/>
        <end position="47"/>
    </location>
</feature>
<dbReference type="PANTHER" id="PTHR45646:SF11">
    <property type="entry name" value="SERINE_THREONINE-PROTEIN KINASE DOA"/>
    <property type="match status" value="1"/>
</dbReference>
<evidence type="ECO:0000256" key="3">
    <source>
        <dbReference type="ARBA" id="ARBA00022741"/>
    </source>
</evidence>
<dbReference type="CDD" id="cd14134">
    <property type="entry name" value="PKc_CLK"/>
    <property type="match status" value="1"/>
</dbReference>